<name>A0ABR2K6U0_9EUKA</name>
<evidence type="ECO:0008006" key="3">
    <source>
        <dbReference type="Google" id="ProtNLM"/>
    </source>
</evidence>
<proteinExistence type="predicted"/>
<evidence type="ECO:0000313" key="1">
    <source>
        <dbReference type="EMBL" id="KAK8886506.1"/>
    </source>
</evidence>
<protein>
    <recommendedName>
        <fullName evidence="3">Surface antigen BspA-like</fullName>
    </recommendedName>
</protein>
<dbReference type="Proteomes" id="UP001470230">
    <property type="component" value="Unassembled WGS sequence"/>
</dbReference>
<dbReference type="Gene3D" id="3.80.10.10">
    <property type="entry name" value="Ribonuclease Inhibitor"/>
    <property type="match status" value="5"/>
</dbReference>
<gene>
    <name evidence="1" type="ORF">M9Y10_041970</name>
</gene>
<accession>A0ABR2K6U0</accession>
<keyword evidence="2" id="KW-1185">Reference proteome</keyword>
<dbReference type="InterPro" id="IPR053139">
    <property type="entry name" value="Surface_bspA-like"/>
</dbReference>
<comment type="caution">
    <text evidence="1">The sequence shown here is derived from an EMBL/GenBank/DDBJ whole genome shotgun (WGS) entry which is preliminary data.</text>
</comment>
<dbReference type="InterPro" id="IPR032675">
    <property type="entry name" value="LRR_dom_sf"/>
</dbReference>
<evidence type="ECO:0000313" key="2">
    <source>
        <dbReference type="Proteomes" id="UP001470230"/>
    </source>
</evidence>
<dbReference type="Pfam" id="PF13306">
    <property type="entry name" value="LRR_5"/>
    <property type="match status" value="6"/>
</dbReference>
<dbReference type="PANTHER" id="PTHR45661:SF3">
    <property type="entry name" value="IG-LIKE DOMAIN-CONTAINING PROTEIN"/>
    <property type="match status" value="1"/>
</dbReference>
<reference evidence="1 2" key="1">
    <citation type="submission" date="2024-04" db="EMBL/GenBank/DDBJ databases">
        <title>Tritrichomonas musculus Genome.</title>
        <authorList>
            <person name="Alves-Ferreira E."/>
            <person name="Grigg M."/>
            <person name="Lorenzi H."/>
            <person name="Galac M."/>
        </authorList>
    </citation>
    <scope>NUCLEOTIDE SEQUENCE [LARGE SCALE GENOMIC DNA]</scope>
    <source>
        <strain evidence="1 2">EAF2021</strain>
    </source>
</reference>
<dbReference type="InterPro" id="IPR026906">
    <property type="entry name" value="LRR_5"/>
</dbReference>
<dbReference type="EMBL" id="JAPFFF010000007">
    <property type="protein sequence ID" value="KAK8886506.1"/>
    <property type="molecule type" value="Genomic_DNA"/>
</dbReference>
<organism evidence="1 2">
    <name type="scientific">Tritrichomonas musculus</name>
    <dbReference type="NCBI Taxonomy" id="1915356"/>
    <lineage>
        <taxon>Eukaryota</taxon>
        <taxon>Metamonada</taxon>
        <taxon>Parabasalia</taxon>
        <taxon>Tritrichomonadida</taxon>
        <taxon>Tritrichomonadidae</taxon>
        <taxon>Tritrichomonas</taxon>
    </lineage>
</organism>
<sequence>MLFYAEDGLIFELNHTNFTAKVVSSPDARGDIFFPRSIKYQAKDYLIIKIEERAFQNNKNITSISFSDDSELLSIGRKAFSCCSLESLSLPRKVGQLEEGWCMNTMNLNHIHLDSNNKNFKYLDESHQIIVGKSQINSEEFDLLVFACRDVKTVFIPSSIKVIGSYAFMHCRLQKVTFEENSQLKTIEKKVFSKSSIKIIEIPPSVIDLKDGWLGERYGRVQVIISPDNKCYKYVDDNSIIVGKSDINNDDFDILVFADKNIKKVIIPASIKYISSFAFYYCHQLENVDFSLCSNLTFIGEKAFYWTSIISVEIPANVEQIEKNAFGQCTSLKTVNFSPDSRIRVLSESVFGETLIESFTITKNVEVLKDKWCAGMQHVTSISISNENKNFKFLDDEHKIVVGKSNQENDEFDVLHFACRDIEKVIIPASIRYIKPFAFYLCYKLKSIEFVEDSKIEYFGFYSFSFSKIRSIKIPSSLKCIDRRCFSGCLNLSKLVIPIESQLKVIKNSAFYLTKITNLYLPQTLEEFSFDFGLNLTSVSISNENKKFKYIEQSKLIIGKSNPTINDFDTLLFACRDVKKVFIPSSIKIISKNAFYSCSNLEEVIFENDSQLEVIDKAFCSSAIRQITIPSHVKYIGENCFSNCKQLETVKFENNFDLTSFNANLFEDCSIRSIEFPPNLKELKVGWCFNAYFLENVLISPENQNFKYYDDQHKIILGKSDQNTNEFDEIAFVCRDVKQVVIPNTIKAIKSNAFNSIGIDKIFIPKNVQIIDEYAFYECKNLESIQFEEGSELVSIKDNCFAYTAIKNIIIPKKVEKVDWNIFLCCHKITTLEFLGDSLSIEGFISSKDIIIIISFPNVRRFELGKDLFLSLSDQFSLFVCANAQFK</sequence>
<dbReference type="SUPFAM" id="SSF52058">
    <property type="entry name" value="L domain-like"/>
    <property type="match status" value="2"/>
</dbReference>
<dbReference type="PANTHER" id="PTHR45661">
    <property type="entry name" value="SURFACE ANTIGEN"/>
    <property type="match status" value="1"/>
</dbReference>